<comment type="caution">
    <text evidence="2">The sequence shown here is derived from an EMBL/GenBank/DDBJ whole genome shotgun (WGS) entry which is preliminary data.</text>
</comment>
<proteinExistence type="predicted"/>
<reference evidence="2" key="1">
    <citation type="journal article" date="2014" name="Front. Microbiol.">
        <title>High frequency of phylogenetically diverse reductive dehalogenase-homologous genes in deep subseafloor sedimentary metagenomes.</title>
        <authorList>
            <person name="Kawai M."/>
            <person name="Futagami T."/>
            <person name="Toyoda A."/>
            <person name="Takaki Y."/>
            <person name="Nishi S."/>
            <person name="Hori S."/>
            <person name="Arai W."/>
            <person name="Tsubouchi T."/>
            <person name="Morono Y."/>
            <person name="Uchiyama I."/>
            <person name="Ito T."/>
            <person name="Fujiyama A."/>
            <person name="Inagaki F."/>
            <person name="Takami H."/>
        </authorList>
    </citation>
    <scope>NUCLEOTIDE SEQUENCE</scope>
    <source>
        <strain evidence="2">Expedition CK06-06</strain>
    </source>
</reference>
<dbReference type="AlphaFoldDB" id="X1EB66"/>
<dbReference type="EMBL" id="BART01032754">
    <property type="protein sequence ID" value="GAH14389.1"/>
    <property type="molecule type" value="Genomic_DNA"/>
</dbReference>
<organism evidence="2">
    <name type="scientific">marine sediment metagenome</name>
    <dbReference type="NCBI Taxonomy" id="412755"/>
    <lineage>
        <taxon>unclassified sequences</taxon>
        <taxon>metagenomes</taxon>
        <taxon>ecological metagenomes</taxon>
    </lineage>
</organism>
<keyword evidence="1" id="KW-0175">Coiled coil</keyword>
<accession>X1EB66</accession>
<evidence type="ECO:0000313" key="2">
    <source>
        <dbReference type="EMBL" id="GAH14389.1"/>
    </source>
</evidence>
<sequence>QIQELTKEAREVGMEIVKETDYKRLQQAKKKQEELRRQIRQLRAQLETFKAKKGEAPPPRVKIPVPSYRMCPIHRTEMKRVPKMPIVTERGVTAPPNYGEMPELFKIIRTRPGEIPPRISLIPVPDTMEVYYCEEGNRFYERMNAKSKEQSAAFLLRKIERERARVSASSLESRKPFYFFSSSSRFLAL</sequence>
<name>X1EB66_9ZZZZ</name>
<evidence type="ECO:0000256" key="1">
    <source>
        <dbReference type="SAM" id="Coils"/>
    </source>
</evidence>
<gene>
    <name evidence="2" type="ORF">S01H4_56517</name>
</gene>
<protein>
    <submittedName>
        <fullName evidence="2">Uncharacterized protein</fullName>
    </submittedName>
</protein>
<feature type="non-terminal residue" evidence="2">
    <location>
        <position position="1"/>
    </location>
</feature>
<feature type="coiled-coil region" evidence="1">
    <location>
        <begin position="18"/>
        <end position="52"/>
    </location>
</feature>